<dbReference type="InterPro" id="IPR036291">
    <property type="entry name" value="NAD(P)-bd_dom_sf"/>
</dbReference>
<protein>
    <submittedName>
        <fullName evidence="3">WW domain-containing oxidoreductase</fullName>
    </submittedName>
</protein>
<accession>J0L882</accession>
<dbReference type="eggNOG" id="KOG1208">
    <property type="taxonomic scope" value="Eukaryota"/>
</dbReference>
<dbReference type="AlphaFoldDB" id="J0L882"/>
<dbReference type="Proteomes" id="UP000006514">
    <property type="component" value="Unassembled WGS sequence"/>
</dbReference>
<dbReference type="Gene3D" id="3.40.50.720">
    <property type="entry name" value="NAD(P)-binding Rossmann-like Domain"/>
    <property type="match status" value="1"/>
</dbReference>
<name>J0L882_AURST</name>
<dbReference type="OMA" id="FMEVLQY"/>
<evidence type="ECO:0000256" key="2">
    <source>
        <dbReference type="ARBA" id="ARBA00023002"/>
    </source>
</evidence>
<evidence type="ECO:0000313" key="4">
    <source>
        <dbReference type="Proteomes" id="UP000006514"/>
    </source>
</evidence>
<dbReference type="PRINTS" id="PR00081">
    <property type="entry name" value="GDHRDH"/>
</dbReference>
<dbReference type="KEGG" id="adl:AURDEDRAFT_77633"/>
<dbReference type="InterPro" id="IPR002347">
    <property type="entry name" value="SDR_fam"/>
</dbReference>
<gene>
    <name evidence="3" type="ORF">AURDEDRAFT_77633</name>
</gene>
<dbReference type="OrthoDB" id="191139at2759"/>
<proteinExistence type="inferred from homology"/>
<dbReference type="PANTHER" id="PTHR24320">
    <property type="entry name" value="RETINOL DEHYDROGENASE"/>
    <property type="match status" value="1"/>
</dbReference>
<dbReference type="Pfam" id="PF00106">
    <property type="entry name" value="adh_short"/>
    <property type="match status" value="1"/>
</dbReference>
<keyword evidence="4" id="KW-1185">Reference proteome</keyword>
<organism evidence="3 4">
    <name type="scientific">Auricularia subglabra (strain TFB-10046 / SS5)</name>
    <name type="common">White-rot fungus</name>
    <name type="synonym">Auricularia delicata (strain TFB10046)</name>
    <dbReference type="NCBI Taxonomy" id="717982"/>
    <lineage>
        <taxon>Eukaryota</taxon>
        <taxon>Fungi</taxon>
        <taxon>Dikarya</taxon>
        <taxon>Basidiomycota</taxon>
        <taxon>Agaricomycotina</taxon>
        <taxon>Agaricomycetes</taxon>
        <taxon>Auriculariales</taxon>
        <taxon>Auriculariaceae</taxon>
        <taxon>Auricularia</taxon>
    </lineage>
</organism>
<keyword evidence="2" id="KW-0560">Oxidoreductase</keyword>
<evidence type="ECO:0000313" key="3">
    <source>
        <dbReference type="EMBL" id="EJD32521.1"/>
    </source>
</evidence>
<evidence type="ECO:0000256" key="1">
    <source>
        <dbReference type="ARBA" id="ARBA00006484"/>
    </source>
</evidence>
<dbReference type="GO" id="GO:0016491">
    <property type="term" value="F:oxidoreductase activity"/>
    <property type="evidence" value="ECO:0007669"/>
    <property type="project" value="UniProtKB-KW"/>
</dbReference>
<dbReference type="SUPFAM" id="SSF51735">
    <property type="entry name" value="NAD(P)-binding Rossmann-fold domains"/>
    <property type="match status" value="1"/>
</dbReference>
<reference evidence="4" key="1">
    <citation type="journal article" date="2012" name="Science">
        <title>The Paleozoic origin of enzymatic lignin decomposition reconstructed from 31 fungal genomes.</title>
        <authorList>
            <person name="Floudas D."/>
            <person name="Binder M."/>
            <person name="Riley R."/>
            <person name="Barry K."/>
            <person name="Blanchette R.A."/>
            <person name="Henrissat B."/>
            <person name="Martinez A.T."/>
            <person name="Otillar R."/>
            <person name="Spatafora J.W."/>
            <person name="Yadav J.S."/>
            <person name="Aerts A."/>
            <person name="Benoit I."/>
            <person name="Boyd A."/>
            <person name="Carlson A."/>
            <person name="Copeland A."/>
            <person name="Coutinho P.M."/>
            <person name="de Vries R.P."/>
            <person name="Ferreira P."/>
            <person name="Findley K."/>
            <person name="Foster B."/>
            <person name="Gaskell J."/>
            <person name="Glotzer D."/>
            <person name="Gorecki P."/>
            <person name="Heitman J."/>
            <person name="Hesse C."/>
            <person name="Hori C."/>
            <person name="Igarashi K."/>
            <person name="Jurgens J.A."/>
            <person name="Kallen N."/>
            <person name="Kersten P."/>
            <person name="Kohler A."/>
            <person name="Kuees U."/>
            <person name="Kumar T.K.A."/>
            <person name="Kuo A."/>
            <person name="LaButti K."/>
            <person name="Larrondo L.F."/>
            <person name="Lindquist E."/>
            <person name="Ling A."/>
            <person name="Lombard V."/>
            <person name="Lucas S."/>
            <person name="Lundell T."/>
            <person name="Martin R."/>
            <person name="McLaughlin D.J."/>
            <person name="Morgenstern I."/>
            <person name="Morin E."/>
            <person name="Murat C."/>
            <person name="Nagy L.G."/>
            <person name="Nolan M."/>
            <person name="Ohm R.A."/>
            <person name="Patyshakuliyeva A."/>
            <person name="Rokas A."/>
            <person name="Ruiz-Duenas F.J."/>
            <person name="Sabat G."/>
            <person name="Salamov A."/>
            <person name="Samejima M."/>
            <person name="Schmutz J."/>
            <person name="Slot J.C."/>
            <person name="St John F."/>
            <person name="Stenlid J."/>
            <person name="Sun H."/>
            <person name="Sun S."/>
            <person name="Syed K."/>
            <person name="Tsang A."/>
            <person name="Wiebenga A."/>
            <person name="Young D."/>
            <person name="Pisabarro A."/>
            <person name="Eastwood D.C."/>
            <person name="Martin F."/>
            <person name="Cullen D."/>
            <person name="Grigoriev I.V."/>
            <person name="Hibbett D.S."/>
        </authorList>
    </citation>
    <scope>NUCLEOTIDE SEQUENCE [LARGE SCALE GENOMIC DNA]</scope>
    <source>
        <strain evidence="4">TFB10046</strain>
    </source>
</reference>
<sequence length="300" mass="32016">MTPVRLLLVVLVTGPSPSSIGEATILALAAAHPAKFILVGRTPAKYAPVADAVKKVNAEIDVRVYGIDLSSIASVRDGASKIISENDWIDVLINNAGIMGGPLTKTKDGIEKGFATNHIGHFLLTNKLMALLLKSDEPRIINVSSLGHMSGTGDYSDYNFEKTAYSWHAAYGQSKLAHNPQANIHFTYALAKKLAPRGVTSLAVHPGTIYATNIFATLEPQEDAELRGFITATGSKLKSLEEGTATTIFAALDPNLREHNGAYLADCQVSETTGPGAKVPDAPENLWKLSETLVGETFAY</sequence>
<dbReference type="InParanoid" id="J0L882"/>
<dbReference type="PANTHER" id="PTHR24320:SF283">
    <property type="entry name" value="RETINOL DEHYDROGENASE 11"/>
    <property type="match status" value="1"/>
</dbReference>
<dbReference type="EMBL" id="JH688892">
    <property type="protein sequence ID" value="EJD32521.1"/>
    <property type="molecule type" value="Genomic_DNA"/>
</dbReference>
<comment type="similarity">
    <text evidence="1">Belongs to the short-chain dehydrogenases/reductases (SDR) family.</text>
</comment>